<dbReference type="STRING" id="149040.A0A132BE55"/>
<dbReference type="Pfam" id="PF11999">
    <property type="entry name" value="Ice_binding"/>
    <property type="match status" value="1"/>
</dbReference>
<feature type="non-terminal residue" evidence="3">
    <location>
        <position position="1"/>
    </location>
</feature>
<dbReference type="GeneID" id="28818097"/>
<dbReference type="AlphaFoldDB" id="A0A132BE55"/>
<keyword evidence="2" id="KW-0732">Signal</keyword>
<feature type="non-terminal residue" evidence="3">
    <location>
        <position position="202"/>
    </location>
</feature>
<evidence type="ECO:0008006" key="5">
    <source>
        <dbReference type="Google" id="ProtNLM"/>
    </source>
</evidence>
<proteinExistence type="inferred from homology"/>
<keyword evidence="4" id="KW-1185">Reference proteome</keyword>
<dbReference type="InterPro" id="IPR021884">
    <property type="entry name" value="Ice-bd_prot"/>
</dbReference>
<name>A0A132BE55_MOLSC</name>
<evidence type="ECO:0000256" key="1">
    <source>
        <dbReference type="ARBA" id="ARBA00005445"/>
    </source>
</evidence>
<gene>
    <name evidence="3" type="ORF">LY89DRAFT_556265</name>
</gene>
<sequence length="202" mass="20326">LVSAQLSLNRASSFAALSYASITNIGPSVLTGNVGTLGTSITGFFPPGVYTGTSYISTQADDAFSDAETVFLTIANYVGVDLSTQDLGGMTLGPGCYTFQSSAQLTGNLLLESGDAGNASWYFQIGSSLTTSGGSIVVLGENALACNVFWMVGSSATLGAGTGFQGAILAYDSIIMGSGAMSSGGLFALDGNVTLVDNDVQA</sequence>
<dbReference type="OrthoDB" id="10264374at2759"/>
<accession>A0A132BE55</accession>
<evidence type="ECO:0000313" key="3">
    <source>
        <dbReference type="EMBL" id="KUJ10124.1"/>
    </source>
</evidence>
<dbReference type="KEGG" id="psco:LY89DRAFT_556265"/>
<dbReference type="RefSeq" id="XP_018064479.1">
    <property type="nucleotide sequence ID" value="XM_018208371.1"/>
</dbReference>
<organism evidence="3 4">
    <name type="scientific">Mollisia scopiformis</name>
    <name type="common">Conifer needle endophyte fungus</name>
    <name type="synonym">Phialocephala scopiformis</name>
    <dbReference type="NCBI Taxonomy" id="149040"/>
    <lineage>
        <taxon>Eukaryota</taxon>
        <taxon>Fungi</taxon>
        <taxon>Dikarya</taxon>
        <taxon>Ascomycota</taxon>
        <taxon>Pezizomycotina</taxon>
        <taxon>Leotiomycetes</taxon>
        <taxon>Helotiales</taxon>
        <taxon>Mollisiaceae</taxon>
        <taxon>Mollisia</taxon>
    </lineage>
</organism>
<protein>
    <recommendedName>
        <fullName evidence="5">Ice-binding protein</fullName>
    </recommendedName>
</protein>
<reference evidence="3 4" key="1">
    <citation type="submission" date="2015-10" db="EMBL/GenBank/DDBJ databases">
        <title>Full genome of DAOMC 229536 Phialocephala scopiformis, a fungal endophyte of spruce producing the potent anti-insectan compound rugulosin.</title>
        <authorList>
            <consortium name="DOE Joint Genome Institute"/>
            <person name="Walker A.K."/>
            <person name="Frasz S.L."/>
            <person name="Seifert K.A."/>
            <person name="Miller J.D."/>
            <person name="Mondo S.J."/>
            <person name="Labutti K."/>
            <person name="Lipzen A."/>
            <person name="Dockter R."/>
            <person name="Kennedy M."/>
            <person name="Grigoriev I.V."/>
            <person name="Spatafora J.W."/>
        </authorList>
    </citation>
    <scope>NUCLEOTIDE SEQUENCE [LARGE SCALE GENOMIC DNA]</scope>
    <source>
        <strain evidence="3 4">CBS 120377</strain>
    </source>
</reference>
<comment type="similarity">
    <text evidence="1">Belongs to the ice-binding protein family.</text>
</comment>
<dbReference type="Proteomes" id="UP000070700">
    <property type="component" value="Unassembled WGS sequence"/>
</dbReference>
<dbReference type="InParanoid" id="A0A132BE55"/>
<evidence type="ECO:0000256" key="2">
    <source>
        <dbReference type="ARBA" id="ARBA00022729"/>
    </source>
</evidence>
<evidence type="ECO:0000313" key="4">
    <source>
        <dbReference type="Proteomes" id="UP000070700"/>
    </source>
</evidence>
<dbReference type="EMBL" id="KQ947430">
    <property type="protein sequence ID" value="KUJ10124.1"/>
    <property type="molecule type" value="Genomic_DNA"/>
</dbReference>